<evidence type="ECO:0000259" key="2">
    <source>
        <dbReference type="Pfam" id="PF25973"/>
    </source>
</evidence>
<dbReference type="Pfam" id="PF26002">
    <property type="entry name" value="Beta-barrel_AprE"/>
    <property type="match status" value="1"/>
</dbReference>
<dbReference type="Gene3D" id="2.40.50.100">
    <property type="match status" value="1"/>
</dbReference>
<dbReference type="PANTHER" id="PTHR30386:SF28">
    <property type="entry name" value="EXPORTED PROTEIN"/>
    <property type="match status" value="1"/>
</dbReference>
<dbReference type="PRINTS" id="PR01490">
    <property type="entry name" value="RTXTOXIND"/>
</dbReference>
<dbReference type="EMBL" id="LDJJ01000020">
    <property type="protein sequence ID" value="KRG68640.1"/>
    <property type="molecule type" value="Genomic_DNA"/>
</dbReference>
<evidence type="ECO:0000256" key="1">
    <source>
        <dbReference type="SAM" id="Coils"/>
    </source>
</evidence>
<dbReference type="Proteomes" id="UP000051863">
    <property type="component" value="Unassembled WGS sequence"/>
</dbReference>
<evidence type="ECO:0000313" key="4">
    <source>
        <dbReference type="EMBL" id="KRG68640.1"/>
    </source>
</evidence>
<evidence type="ECO:0008006" key="6">
    <source>
        <dbReference type="Google" id="ProtNLM"/>
    </source>
</evidence>
<feature type="domain" description="CzcB-like barrel-sandwich hybrid" evidence="2">
    <location>
        <begin position="48"/>
        <end position="265"/>
    </location>
</feature>
<proteinExistence type="predicted"/>
<name>A0A0R0CGV6_9GAMM</name>
<dbReference type="InterPro" id="IPR058982">
    <property type="entry name" value="Beta-barrel_AprE"/>
</dbReference>
<feature type="coiled-coil region" evidence="1">
    <location>
        <begin position="173"/>
        <end position="207"/>
    </location>
</feature>
<organism evidence="4 5">
    <name type="scientific">Stenotrophomonas terrae</name>
    <dbReference type="NCBI Taxonomy" id="405446"/>
    <lineage>
        <taxon>Bacteria</taxon>
        <taxon>Pseudomonadati</taxon>
        <taxon>Pseudomonadota</taxon>
        <taxon>Gammaproteobacteria</taxon>
        <taxon>Lysobacterales</taxon>
        <taxon>Lysobacteraceae</taxon>
        <taxon>Stenotrophomonas</taxon>
    </lineage>
</organism>
<evidence type="ECO:0000259" key="3">
    <source>
        <dbReference type="Pfam" id="PF26002"/>
    </source>
</evidence>
<dbReference type="InterPro" id="IPR058647">
    <property type="entry name" value="BSH_CzcB-like"/>
</dbReference>
<dbReference type="InterPro" id="IPR050739">
    <property type="entry name" value="MFP"/>
</dbReference>
<dbReference type="PATRIC" id="fig|405446.3.peg.831"/>
<feature type="domain" description="AprE-like beta-barrel" evidence="3">
    <location>
        <begin position="280"/>
        <end position="376"/>
    </location>
</feature>
<gene>
    <name evidence="4" type="ORF">ABB27_06960</name>
</gene>
<reference evidence="4 5" key="1">
    <citation type="submission" date="2015-05" db="EMBL/GenBank/DDBJ databases">
        <title>Genome sequencing and analysis of members of genus Stenotrophomonas.</title>
        <authorList>
            <person name="Patil P.P."/>
            <person name="Midha S."/>
            <person name="Patil P.B."/>
        </authorList>
    </citation>
    <scope>NUCLEOTIDE SEQUENCE [LARGE SCALE GENOMIC DNA]</scope>
    <source>
        <strain evidence="4 5">DSM 18941</strain>
    </source>
</reference>
<evidence type="ECO:0000313" key="5">
    <source>
        <dbReference type="Proteomes" id="UP000051863"/>
    </source>
</evidence>
<accession>A0A0R0CGV6</accession>
<keyword evidence="1" id="KW-0175">Coiled coil</keyword>
<protein>
    <recommendedName>
        <fullName evidence="6">Hemolysin D</fullName>
    </recommendedName>
</protein>
<dbReference type="PANTHER" id="PTHR30386">
    <property type="entry name" value="MEMBRANE FUSION SUBUNIT OF EMRAB-TOLC MULTIDRUG EFFLUX PUMP"/>
    <property type="match status" value="1"/>
</dbReference>
<dbReference type="Pfam" id="PF25973">
    <property type="entry name" value="BSH_CzcB"/>
    <property type="match status" value="1"/>
</dbReference>
<sequence>MEFKRPWKLSVYLMGTLTVLLLSLAALAIRSDNEAAIIAGRLVPVQGMATVLAPVAGVVRWLDVDDGKRVVEGDTLALVTTARAMPDIGDANRALEHGLQQKEDSIVLAREAYKEQLAAQTTGLHEQLQAARAEAQQIDLQIRTRRELIRMAGDVLTRKRSFEAASVAGLAAAEQQEALVLDYTAQLQSLRRQQAATQRLIAQLKQAVGELPGRRKANDAAYAEHLAQLRLERVENEASAALLVKAPVDGVVVAQMVKPGQSVHLGQPLLSLLPGDGRLEAELMVPGRAIGAMAPGDRVVLRYQAFPHQKFGAQHGTIAHISRTAVDSEEASFAAELPTVREAFYRVTVELTNQAILAHGRMEPLKPGMMLDAQVSGEPEPLSDRLLAPMYSFGGWLGGR</sequence>
<dbReference type="Gene3D" id="2.40.30.170">
    <property type="match status" value="1"/>
</dbReference>
<dbReference type="AlphaFoldDB" id="A0A0R0CGV6"/>
<comment type="caution">
    <text evidence="4">The sequence shown here is derived from an EMBL/GenBank/DDBJ whole genome shotgun (WGS) entry which is preliminary data.</text>
</comment>
<keyword evidence="5" id="KW-1185">Reference proteome</keyword>